<proteinExistence type="predicted"/>
<dbReference type="GeneID" id="302996515"/>
<name>A0A4Y8V8G3_9BACT</name>
<comment type="caution">
    <text evidence="1">The sequence shown here is derived from an EMBL/GenBank/DDBJ whole genome shotgun (WGS) entry which is preliminary data.</text>
</comment>
<dbReference type="AlphaFoldDB" id="A0A4Y8V8G3"/>
<evidence type="ECO:0000313" key="2">
    <source>
        <dbReference type="Proteomes" id="UP000297872"/>
    </source>
</evidence>
<sequence length="222" mass="25878">MTIEDNFIDYSLLEQLRNGHSDVVGQSLFDIDKFSGVLDYLSFDSDSNQLYRYIEQTLFSQNKTSFIVNVQPLSDEEFKIKNRALFLNIIKHAKFEDGEYNAATDKMKEFLEINKDMTMTLLQEYFLKGLEEDSLDEVLLTKILSLLGDYDYEYLRPYSQLIAAAAYSVKSIKVVSAVFRLLGHWGNQESLSLLKKYQEPIEPWLNIKYKRLLSSLEKRCTI</sequence>
<organism evidence="1 2">
    <name type="scientific">Segatella hominis</name>
    <dbReference type="NCBI Taxonomy" id="2518605"/>
    <lineage>
        <taxon>Bacteria</taxon>
        <taxon>Pseudomonadati</taxon>
        <taxon>Bacteroidota</taxon>
        <taxon>Bacteroidia</taxon>
        <taxon>Bacteroidales</taxon>
        <taxon>Prevotellaceae</taxon>
        <taxon>Segatella</taxon>
    </lineage>
</organism>
<dbReference type="EMBL" id="SGVY01000056">
    <property type="protein sequence ID" value="TFH76144.1"/>
    <property type="molecule type" value="Genomic_DNA"/>
</dbReference>
<gene>
    <name evidence="1" type="ORF">EXN75_14715</name>
</gene>
<accession>A0A4Y8V8G3</accession>
<evidence type="ECO:0000313" key="1">
    <source>
        <dbReference type="EMBL" id="TFH76144.1"/>
    </source>
</evidence>
<dbReference type="RefSeq" id="WP_134844385.1">
    <property type="nucleotide sequence ID" value="NZ_SGVY01000056.1"/>
</dbReference>
<dbReference type="OrthoDB" id="9977659at2"/>
<protein>
    <submittedName>
        <fullName evidence="1">Uncharacterized protein</fullName>
    </submittedName>
</protein>
<reference evidence="1 2" key="1">
    <citation type="submission" date="2019-02" db="EMBL/GenBank/DDBJ databases">
        <title>Draft Genome Sequence of the Prevotella sp. BCRC 81118, Isolated from Human Feces.</title>
        <authorList>
            <person name="Huang C.-H."/>
        </authorList>
    </citation>
    <scope>NUCLEOTIDE SEQUENCE [LARGE SCALE GENOMIC DNA]</scope>
    <source>
        <strain evidence="1 2">BCRC 81118</strain>
    </source>
</reference>
<keyword evidence="2" id="KW-1185">Reference proteome</keyword>
<dbReference type="Proteomes" id="UP000297872">
    <property type="component" value="Unassembled WGS sequence"/>
</dbReference>